<dbReference type="InterPro" id="IPR044974">
    <property type="entry name" value="Disease_R_plants"/>
</dbReference>
<keyword evidence="9" id="KW-0547">Nucleotide-binding</keyword>
<dbReference type="Pfam" id="PF23559">
    <property type="entry name" value="WHD_DRP"/>
    <property type="match status" value="1"/>
</dbReference>
<keyword evidence="8" id="KW-0677">Repeat</keyword>
<keyword evidence="10" id="KW-0611">Plant defense</keyword>
<comment type="function">
    <text evidence="1">Confers resistance to late blight (Phytophthora infestans) races carrying the avirulence gene Avr1. Resistance proteins guard the plant against pathogens that contain an appropriate avirulence protein via an indirect interaction with this avirulence protein. That triggers a defense system including the hypersensitive response, which restricts the pathogen growth.</text>
</comment>
<keyword evidence="5" id="KW-0963">Cytoplasm</keyword>
<evidence type="ECO:0000256" key="3">
    <source>
        <dbReference type="ARBA" id="ARBA00004496"/>
    </source>
</evidence>
<reference evidence="17 18" key="1">
    <citation type="submission" date="2024-11" db="EMBL/GenBank/DDBJ databases">
        <title>A near-complete genome assembly of Cinchona calisaya.</title>
        <authorList>
            <person name="Lian D.C."/>
            <person name="Zhao X.W."/>
            <person name="Wei L."/>
        </authorList>
    </citation>
    <scope>NUCLEOTIDE SEQUENCE [LARGE SCALE GENOMIC DNA]</scope>
    <source>
        <tissue evidence="17">Nenye</tissue>
    </source>
</reference>
<dbReference type="PRINTS" id="PR00364">
    <property type="entry name" value="DISEASERSIST"/>
</dbReference>
<evidence type="ECO:0000256" key="11">
    <source>
        <dbReference type="ARBA" id="ARBA00022840"/>
    </source>
</evidence>
<dbReference type="PANTHER" id="PTHR23155">
    <property type="entry name" value="DISEASE RESISTANCE PROTEIN RP"/>
    <property type="match status" value="1"/>
</dbReference>
<evidence type="ECO:0000256" key="6">
    <source>
        <dbReference type="ARBA" id="ARBA00022614"/>
    </source>
</evidence>
<dbReference type="AlphaFoldDB" id="A0ABD3B0T6"/>
<evidence type="ECO:0000256" key="10">
    <source>
        <dbReference type="ARBA" id="ARBA00022821"/>
    </source>
</evidence>
<dbReference type="InterPro" id="IPR055414">
    <property type="entry name" value="LRR_R13L4/SHOC2-like"/>
</dbReference>
<name>A0ABD3B0T6_9GENT</name>
<dbReference type="Gene3D" id="1.10.8.430">
    <property type="entry name" value="Helical domain of apoptotic protease-activating factors"/>
    <property type="match status" value="1"/>
</dbReference>
<dbReference type="Pfam" id="PF23598">
    <property type="entry name" value="LRR_14"/>
    <property type="match status" value="1"/>
</dbReference>
<dbReference type="InterPro" id="IPR036388">
    <property type="entry name" value="WH-like_DNA-bd_sf"/>
</dbReference>
<evidence type="ECO:0000259" key="14">
    <source>
        <dbReference type="Pfam" id="PF12061"/>
    </source>
</evidence>
<dbReference type="InterPro" id="IPR058922">
    <property type="entry name" value="WHD_DRP"/>
</dbReference>
<dbReference type="Gene3D" id="3.80.10.10">
    <property type="entry name" value="Ribonuclease Inhibitor"/>
    <property type="match status" value="1"/>
</dbReference>
<dbReference type="Proteomes" id="UP001630127">
    <property type="component" value="Unassembled WGS sequence"/>
</dbReference>
<keyword evidence="6" id="KW-0433">Leucine-rich repeat</keyword>
<evidence type="ECO:0000256" key="4">
    <source>
        <dbReference type="ARBA" id="ARBA00008894"/>
    </source>
</evidence>
<dbReference type="InterPro" id="IPR038005">
    <property type="entry name" value="RX-like_CC"/>
</dbReference>
<evidence type="ECO:0000256" key="2">
    <source>
        <dbReference type="ARBA" id="ARBA00004170"/>
    </source>
</evidence>
<evidence type="ECO:0000256" key="12">
    <source>
        <dbReference type="ARBA" id="ARBA00023054"/>
    </source>
</evidence>
<dbReference type="PANTHER" id="PTHR23155:SF1152">
    <property type="entry name" value="AAA+ ATPASE DOMAIN-CONTAINING PROTEIN"/>
    <property type="match status" value="1"/>
</dbReference>
<sequence length="1238" mass="142189">MDSSTCVDSALEDLEELDHGYDLFWSTVKPLRKGLRNLRTFHLCARICGPDDASLGGLLSRIESAFSDMRDVEKRTGSFPPQDEDVSAELNDYQDEIKYFKREINEWYINFLDCSRQSCSPNRDELPVIIDFLLENVKDSIKESVFPLVEQLEALLEKLIFLKNFICFTTLRGIDHTYLGRLLTHIKAVVVNAAHQSYMSQFENDELMVVKISGVLQRIKPVDPQVYETYVEALTASKSSRQSHTATPEMDEHILKDFLHSLLSNLWEILWSGNFPTFSTKDQMQILYEGLRALSNILKKQAKNFDEKMWDLTAVMVCDAGLVICSLFLDAKEDGLAKEMDRVLFDLLERIKLMRAKFSEESPEGSKFNFPKVDELGFMDFLLENLTELASCEAGPAALAKHQIHTIQEELVFLRSFLGKIVELRNEQEEFQCLWNRVVELAYRVEFLIDSLVVGDIPDSSPTLFDSIIEEVKIITSDALNIFDGERLDIKAKKVAKSSNYLPSERSMPIIKDDIVGFDDEAKSIIDRLERGAKQLQIVAIVGMPGTGKTTLAKMVYNDFSVVSHFHVCAWCCISQVYNKKILLLEILTYIFGKLPNEYFEMSEDDLAFKLYKCLKQRKYLIVLDDVWDISAWNSLEASFPKDACGSRIMLTSRHLDVAPKDKLDREPHVLRQLTNDESWKLLKAKLFPRDDWPPTLCELGMQIVETCKGLPLTIVILAGTLATVDQRGWKEVVEHINSCTVSGMEQWKNMFELSYRYLPDELKPCLLYFGAFPEDQELTTEKLTWLWIAEGFVRKSQSKSLEDKAKDYLMHLISRSLVLVAKQSSTGKVKTCRVHDLLHQFCIEKAKEERFFELLQGYDELSSFNEPHNLRRLCIYSKLEHFKDSRLFCPSVRCLLFSHKGYRAISFNLSFIIGVFKLLRVLDLSKIPEGFTFPREVEILVHLRYLAVRGMINSIPSSVANLSNLETFIVFSSAKFQIDNIWNLKKLRHLQINGNDFQAGFGVPYDYLDSFAELCNLDTCSTIHLSWENLEKILRKFPNIHKLKVKLVEHGASTGESNKVLVLDYLSRLESLNVSHYSGWMFSRQWQIEFCFPSNLRKLTLSDFRLSWCKMSAIGNLPNLEVLKLLENAFIGKIWSMEDARQFPKLSFLKLEGLDIVRWTASESEDHLPCLVKLVLHNCYWLKEVPSCLGNISTLQMIEVFRCSKATSSVKQIQEEQVSMGNENLKVLISSSICKSS</sequence>
<dbReference type="GO" id="GO:0016020">
    <property type="term" value="C:membrane"/>
    <property type="evidence" value="ECO:0007669"/>
    <property type="project" value="UniProtKB-SubCell"/>
</dbReference>
<feature type="domain" description="Disease resistance R13L4/SHOC-2-like LRR" evidence="16">
    <location>
        <begin position="915"/>
        <end position="1105"/>
    </location>
</feature>
<dbReference type="Gene3D" id="3.40.50.300">
    <property type="entry name" value="P-loop containing nucleotide triphosphate hydrolases"/>
    <property type="match status" value="1"/>
</dbReference>
<evidence type="ECO:0000313" key="17">
    <source>
        <dbReference type="EMBL" id="KAL3537069.1"/>
    </source>
</evidence>
<comment type="subcellular location">
    <subcellularLocation>
        <location evidence="3">Cytoplasm</location>
    </subcellularLocation>
    <subcellularLocation>
        <location evidence="2">Membrane</location>
        <topology evidence="2">Peripheral membrane protein</topology>
    </subcellularLocation>
</comment>
<evidence type="ECO:0000256" key="9">
    <source>
        <dbReference type="ARBA" id="ARBA00022741"/>
    </source>
</evidence>
<protein>
    <recommendedName>
        <fullName evidence="19">Late blight resistance protein homolog R1A-3</fullName>
    </recommendedName>
</protein>
<comment type="caution">
    <text evidence="17">The sequence shown here is derived from an EMBL/GenBank/DDBJ whole genome shotgun (WGS) entry which is preliminary data.</text>
</comment>
<dbReference type="FunFam" id="3.40.50.300:FF:001091">
    <property type="entry name" value="Probable disease resistance protein At1g61300"/>
    <property type="match status" value="1"/>
</dbReference>
<evidence type="ECO:0000256" key="8">
    <source>
        <dbReference type="ARBA" id="ARBA00022737"/>
    </source>
</evidence>
<dbReference type="GO" id="GO:0051607">
    <property type="term" value="P:defense response to virus"/>
    <property type="evidence" value="ECO:0007669"/>
    <property type="project" value="UniProtKB-ARBA"/>
</dbReference>
<dbReference type="SUPFAM" id="SSF52540">
    <property type="entry name" value="P-loop containing nucleoside triphosphate hydrolases"/>
    <property type="match status" value="1"/>
</dbReference>
<keyword evidence="18" id="KW-1185">Reference proteome</keyword>
<evidence type="ECO:0000256" key="1">
    <source>
        <dbReference type="ARBA" id="ARBA00002074"/>
    </source>
</evidence>
<evidence type="ECO:0000259" key="16">
    <source>
        <dbReference type="Pfam" id="PF23598"/>
    </source>
</evidence>
<organism evidence="17 18">
    <name type="scientific">Cinchona calisaya</name>
    <dbReference type="NCBI Taxonomy" id="153742"/>
    <lineage>
        <taxon>Eukaryota</taxon>
        <taxon>Viridiplantae</taxon>
        <taxon>Streptophyta</taxon>
        <taxon>Embryophyta</taxon>
        <taxon>Tracheophyta</taxon>
        <taxon>Spermatophyta</taxon>
        <taxon>Magnoliopsida</taxon>
        <taxon>eudicotyledons</taxon>
        <taxon>Gunneridae</taxon>
        <taxon>Pentapetalae</taxon>
        <taxon>asterids</taxon>
        <taxon>lamiids</taxon>
        <taxon>Gentianales</taxon>
        <taxon>Rubiaceae</taxon>
        <taxon>Cinchonoideae</taxon>
        <taxon>Cinchoneae</taxon>
        <taxon>Cinchona</taxon>
    </lineage>
</organism>
<dbReference type="GO" id="GO:0005524">
    <property type="term" value="F:ATP binding"/>
    <property type="evidence" value="ECO:0007669"/>
    <property type="project" value="UniProtKB-KW"/>
</dbReference>
<evidence type="ECO:0000259" key="15">
    <source>
        <dbReference type="Pfam" id="PF23559"/>
    </source>
</evidence>
<feature type="domain" description="NB-ARC" evidence="13">
    <location>
        <begin position="520"/>
        <end position="691"/>
    </location>
</feature>
<dbReference type="CDD" id="cd14798">
    <property type="entry name" value="RX-CC_like"/>
    <property type="match status" value="1"/>
</dbReference>
<feature type="domain" description="Disease resistance protein winged helix" evidence="15">
    <location>
        <begin position="773"/>
        <end position="842"/>
    </location>
</feature>
<accession>A0ABD3B0T6</accession>
<dbReference type="InterPro" id="IPR042197">
    <property type="entry name" value="Apaf_helical"/>
</dbReference>
<evidence type="ECO:0000313" key="18">
    <source>
        <dbReference type="Proteomes" id="UP001630127"/>
    </source>
</evidence>
<dbReference type="Pfam" id="PF00931">
    <property type="entry name" value="NB-ARC"/>
    <property type="match status" value="1"/>
</dbReference>
<feature type="domain" description="Late blight resistance protein R1A-like N-terminal" evidence="14">
    <location>
        <begin position="94"/>
        <end position="355"/>
    </location>
</feature>
<dbReference type="Gene3D" id="1.20.5.4130">
    <property type="match status" value="1"/>
</dbReference>
<dbReference type="GO" id="GO:0009626">
    <property type="term" value="P:plant-type hypersensitive response"/>
    <property type="evidence" value="ECO:0007669"/>
    <property type="project" value="UniProtKB-KW"/>
</dbReference>
<comment type="similarity">
    <text evidence="4">Belongs to the disease resistance NB-LRR family.</text>
</comment>
<dbReference type="InterPro" id="IPR027417">
    <property type="entry name" value="P-loop_NTPase"/>
</dbReference>
<dbReference type="InterPro" id="IPR002182">
    <property type="entry name" value="NB-ARC"/>
</dbReference>
<dbReference type="InterPro" id="IPR032675">
    <property type="entry name" value="LRR_dom_sf"/>
</dbReference>
<evidence type="ECO:0000256" key="5">
    <source>
        <dbReference type="ARBA" id="ARBA00022490"/>
    </source>
</evidence>
<dbReference type="FunFam" id="1.10.10.10:FF:000322">
    <property type="entry name" value="Probable disease resistance protein At1g63360"/>
    <property type="match status" value="1"/>
</dbReference>
<evidence type="ECO:0000259" key="13">
    <source>
        <dbReference type="Pfam" id="PF00931"/>
    </source>
</evidence>
<dbReference type="SUPFAM" id="SSF52058">
    <property type="entry name" value="L domain-like"/>
    <property type="match status" value="1"/>
</dbReference>
<dbReference type="GO" id="GO:0005737">
    <property type="term" value="C:cytoplasm"/>
    <property type="evidence" value="ECO:0007669"/>
    <property type="project" value="UniProtKB-SubCell"/>
</dbReference>
<evidence type="ECO:0008006" key="19">
    <source>
        <dbReference type="Google" id="ProtNLM"/>
    </source>
</evidence>
<keyword evidence="11" id="KW-0067">ATP-binding</keyword>
<proteinExistence type="inferred from homology"/>
<keyword evidence="12" id="KW-0175">Coiled coil</keyword>
<dbReference type="EMBL" id="JBJUIK010000001">
    <property type="protein sequence ID" value="KAL3537069.1"/>
    <property type="molecule type" value="Genomic_DNA"/>
</dbReference>
<dbReference type="Pfam" id="PF12061">
    <property type="entry name" value="NB-LRR"/>
    <property type="match status" value="1"/>
</dbReference>
<gene>
    <name evidence="17" type="ORF">ACH5RR_000435</name>
</gene>
<evidence type="ECO:0000256" key="7">
    <source>
        <dbReference type="ARBA" id="ARBA00022667"/>
    </source>
</evidence>
<dbReference type="InterPro" id="IPR021929">
    <property type="entry name" value="R1A-like_N"/>
</dbReference>
<dbReference type="Gene3D" id="1.10.10.10">
    <property type="entry name" value="Winged helix-like DNA-binding domain superfamily/Winged helix DNA-binding domain"/>
    <property type="match status" value="1"/>
</dbReference>
<keyword evidence="7" id="KW-0381">Hypersensitive response</keyword>